<keyword evidence="5" id="KW-1185">Reference proteome</keyword>
<evidence type="ECO:0000313" key="4">
    <source>
        <dbReference type="EMBL" id="MEW9265141.1"/>
    </source>
</evidence>
<dbReference type="RefSeq" id="WP_367638077.1">
    <property type="nucleotide sequence ID" value="NZ_JBFNQN010000006.1"/>
</dbReference>
<keyword evidence="4" id="KW-0067">ATP-binding</keyword>
<evidence type="ECO:0000256" key="2">
    <source>
        <dbReference type="SAM" id="MobiDB-lite"/>
    </source>
</evidence>
<evidence type="ECO:0000256" key="1">
    <source>
        <dbReference type="ARBA" id="ARBA00022527"/>
    </source>
</evidence>
<protein>
    <submittedName>
        <fullName evidence="4">ATP-binding protein</fullName>
    </submittedName>
</protein>
<dbReference type="SUPFAM" id="SSF55874">
    <property type="entry name" value="ATPase domain of HSP90 chaperone/DNA topoisomerase II/histidine kinase"/>
    <property type="match status" value="1"/>
</dbReference>
<keyword evidence="4" id="KW-0547">Nucleotide-binding</keyword>
<sequence length="173" mass="18740">MCAPTPASTLVVPVDLTSGRLARHFLEEHWCHQHSSAHLDQAKLLFTELVTNAVRHAGPPILLGVECVESDGVVLSVSDGDPSLPVTTVADPVDLGGRGVHLVELLSRDWGVRHHAPARDDPPHDGPSPVKTVWCRLVRQDLVRSDRAHDGTATHRRATPTPVTASRRDLLSP</sequence>
<keyword evidence="1" id="KW-0723">Serine/threonine-protein kinase</keyword>
<dbReference type="Pfam" id="PF13581">
    <property type="entry name" value="HATPase_c_2"/>
    <property type="match status" value="1"/>
</dbReference>
<keyword evidence="1" id="KW-0418">Kinase</keyword>
<comment type="caution">
    <text evidence="4">The sequence shown here is derived from an EMBL/GenBank/DDBJ whole genome shotgun (WGS) entry which is preliminary data.</text>
</comment>
<dbReference type="PANTHER" id="PTHR35526:SF3">
    <property type="entry name" value="ANTI-SIGMA-F FACTOR RSBW"/>
    <property type="match status" value="1"/>
</dbReference>
<dbReference type="EMBL" id="JBFNQN010000006">
    <property type="protein sequence ID" value="MEW9265141.1"/>
    <property type="molecule type" value="Genomic_DNA"/>
</dbReference>
<dbReference type="Gene3D" id="3.30.565.10">
    <property type="entry name" value="Histidine kinase-like ATPase, C-terminal domain"/>
    <property type="match status" value="1"/>
</dbReference>
<dbReference type="PANTHER" id="PTHR35526">
    <property type="entry name" value="ANTI-SIGMA-F FACTOR RSBW-RELATED"/>
    <property type="match status" value="1"/>
</dbReference>
<organism evidence="4 5">
    <name type="scientific">Kineococcus endophyticus</name>
    <dbReference type="NCBI Taxonomy" id="1181883"/>
    <lineage>
        <taxon>Bacteria</taxon>
        <taxon>Bacillati</taxon>
        <taxon>Actinomycetota</taxon>
        <taxon>Actinomycetes</taxon>
        <taxon>Kineosporiales</taxon>
        <taxon>Kineosporiaceae</taxon>
        <taxon>Kineococcus</taxon>
    </lineage>
</organism>
<proteinExistence type="predicted"/>
<evidence type="ECO:0000259" key="3">
    <source>
        <dbReference type="Pfam" id="PF13581"/>
    </source>
</evidence>
<dbReference type="InterPro" id="IPR003594">
    <property type="entry name" value="HATPase_dom"/>
</dbReference>
<dbReference type="InterPro" id="IPR036890">
    <property type="entry name" value="HATPase_C_sf"/>
</dbReference>
<dbReference type="GO" id="GO:0005524">
    <property type="term" value="F:ATP binding"/>
    <property type="evidence" value="ECO:0007669"/>
    <property type="project" value="UniProtKB-KW"/>
</dbReference>
<reference evidence="4 5" key="1">
    <citation type="submission" date="2024-07" db="EMBL/GenBank/DDBJ databases">
        <authorList>
            <person name="Thanompreechachai J."/>
            <person name="Duangmal K."/>
        </authorList>
    </citation>
    <scope>NUCLEOTIDE SEQUENCE [LARGE SCALE GENOMIC DNA]</scope>
    <source>
        <strain evidence="4 5">KCTC 19886</strain>
    </source>
</reference>
<keyword evidence="1" id="KW-0808">Transferase</keyword>
<name>A0ABV3P685_9ACTN</name>
<feature type="region of interest" description="Disordered" evidence="2">
    <location>
        <begin position="145"/>
        <end position="173"/>
    </location>
</feature>
<dbReference type="Proteomes" id="UP001555826">
    <property type="component" value="Unassembled WGS sequence"/>
</dbReference>
<evidence type="ECO:0000313" key="5">
    <source>
        <dbReference type="Proteomes" id="UP001555826"/>
    </source>
</evidence>
<accession>A0ABV3P685</accession>
<gene>
    <name evidence="4" type="ORF">AB1207_10315</name>
</gene>
<feature type="domain" description="Histidine kinase/HSP90-like ATPase" evidence="3">
    <location>
        <begin position="13"/>
        <end position="113"/>
    </location>
</feature>
<dbReference type="CDD" id="cd16936">
    <property type="entry name" value="HATPase_RsbW-like"/>
    <property type="match status" value="1"/>
</dbReference>
<dbReference type="InterPro" id="IPR050267">
    <property type="entry name" value="Anti-sigma-factor_SerPK"/>
</dbReference>